<sequence>MNIYTVSVNPAIDLFLDVPEILFDEVLRASAVRRVWAGKGFNVSRALRRLGGESTALGFVGGYAGMAIRAGLEAEGIATDFVTVEEETRTNVMIVDLSNGRHIKVNQAGAPVSVAAQEEFRSRVRCHLRPGDLWVLTGSLAPGLPADFYAELIDILHAGGAWAALDTSGAALRAGCAARPDLVKPNVSEAYDFTGERVTSLEDARRAVAVFHATGAQRVALSMGAQGLLYSDGETIVHAAPPPLRMRTGVGAGDALLGGLVWALSQGMPAVDVACWGAATGAVYVQDDSLPMDAQPVVRQMIERLQVTVLKS</sequence>
<evidence type="ECO:0000256" key="2">
    <source>
        <dbReference type="ARBA" id="ARBA00022679"/>
    </source>
</evidence>
<evidence type="ECO:0000256" key="3">
    <source>
        <dbReference type="ARBA" id="ARBA00022741"/>
    </source>
</evidence>
<keyword evidence="4 8" id="KW-0418">Kinase</keyword>
<dbReference type="GO" id="GO:0005829">
    <property type="term" value="C:cytosol"/>
    <property type="evidence" value="ECO:0007669"/>
    <property type="project" value="TreeGrafter"/>
</dbReference>
<dbReference type="InterPro" id="IPR011611">
    <property type="entry name" value="PfkB_dom"/>
</dbReference>
<gene>
    <name evidence="8" type="ORF">ENQ20_11880</name>
</gene>
<dbReference type="InterPro" id="IPR002173">
    <property type="entry name" value="Carboh/pur_kinase_PfkB_CS"/>
</dbReference>
<dbReference type="InterPro" id="IPR017583">
    <property type="entry name" value="Tagatose/fructose_Pkinase"/>
</dbReference>
<dbReference type="Pfam" id="PF00294">
    <property type="entry name" value="PfkB"/>
    <property type="match status" value="1"/>
</dbReference>
<comment type="caution">
    <text evidence="8">The sequence shown here is derived from an EMBL/GenBank/DDBJ whole genome shotgun (WGS) entry which is preliminary data.</text>
</comment>
<reference evidence="8" key="1">
    <citation type="journal article" date="2020" name="mSystems">
        <title>Genome- and Community-Level Interaction Insights into Carbon Utilization and Element Cycling Functions of Hydrothermarchaeota in Hydrothermal Sediment.</title>
        <authorList>
            <person name="Zhou Z."/>
            <person name="Liu Y."/>
            <person name="Xu W."/>
            <person name="Pan J."/>
            <person name="Luo Z.H."/>
            <person name="Li M."/>
        </authorList>
    </citation>
    <scope>NUCLEOTIDE SEQUENCE [LARGE SCALE GENOMIC DNA]</scope>
    <source>
        <strain evidence="8">SpSt-289</strain>
    </source>
</reference>
<dbReference type="GO" id="GO:0005524">
    <property type="term" value="F:ATP binding"/>
    <property type="evidence" value="ECO:0007669"/>
    <property type="project" value="UniProtKB-KW"/>
</dbReference>
<keyword evidence="2 6" id="KW-0808">Transferase</keyword>
<evidence type="ECO:0000259" key="7">
    <source>
        <dbReference type="Pfam" id="PF00294"/>
    </source>
</evidence>
<evidence type="ECO:0000256" key="4">
    <source>
        <dbReference type="ARBA" id="ARBA00022777"/>
    </source>
</evidence>
<organism evidence="8">
    <name type="scientific">Caldilinea aerophila</name>
    <dbReference type="NCBI Taxonomy" id="133453"/>
    <lineage>
        <taxon>Bacteria</taxon>
        <taxon>Bacillati</taxon>
        <taxon>Chloroflexota</taxon>
        <taxon>Caldilineae</taxon>
        <taxon>Caldilineales</taxon>
        <taxon>Caldilineaceae</taxon>
        <taxon>Caldilinea</taxon>
    </lineage>
</organism>
<dbReference type="PANTHER" id="PTHR46566">
    <property type="entry name" value="1-PHOSPHOFRUCTOKINASE-RELATED"/>
    <property type="match status" value="1"/>
</dbReference>
<evidence type="ECO:0000313" key="8">
    <source>
        <dbReference type="EMBL" id="HDX32164.1"/>
    </source>
</evidence>
<dbReference type="PROSITE" id="PS00583">
    <property type="entry name" value="PFKB_KINASES_1"/>
    <property type="match status" value="1"/>
</dbReference>
<name>A0A7C1JDT3_9CHLR</name>
<dbReference type="CDD" id="cd01164">
    <property type="entry name" value="FruK_PfkB_like"/>
    <property type="match status" value="1"/>
</dbReference>
<dbReference type="SUPFAM" id="SSF53613">
    <property type="entry name" value="Ribokinase-like"/>
    <property type="match status" value="1"/>
</dbReference>
<dbReference type="PIRSF" id="PIRSF000535">
    <property type="entry name" value="1PFK/6PFK/LacC"/>
    <property type="match status" value="1"/>
</dbReference>
<evidence type="ECO:0000256" key="5">
    <source>
        <dbReference type="ARBA" id="ARBA00022840"/>
    </source>
</evidence>
<proteinExistence type="inferred from homology"/>
<keyword evidence="3" id="KW-0547">Nucleotide-binding</keyword>
<dbReference type="GO" id="GO:0008443">
    <property type="term" value="F:phosphofructokinase activity"/>
    <property type="evidence" value="ECO:0007669"/>
    <property type="project" value="TreeGrafter"/>
</dbReference>
<dbReference type="NCBIfam" id="TIGR03168">
    <property type="entry name" value="1-PFK"/>
    <property type="match status" value="1"/>
</dbReference>
<feature type="domain" description="Carbohydrate kinase PfkB" evidence="7">
    <location>
        <begin position="12"/>
        <end position="287"/>
    </location>
</feature>
<comment type="similarity">
    <text evidence="1">Belongs to the carbohydrate kinase PfkB family.</text>
</comment>
<dbReference type="Gene3D" id="3.40.1190.20">
    <property type="match status" value="1"/>
</dbReference>
<keyword evidence="5" id="KW-0067">ATP-binding</keyword>
<protein>
    <submittedName>
        <fullName evidence="8">1-phosphofructokinase family hexose kinase</fullName>
    </submittedName>
</protein>
<accession>A0A7C1JDT3</accession>
<dbReference type="AlphaFoldDB" id="A0A7C1JDT3"/>
<dbReference type="PANTHER" id="PTHR46566:SF2">
    <property type="entry name" value="ATP-DEPENDENT 6-PHOSPHOFRUCTOKINASE ISOZYME 2"/>
    <property type="match status" value="1"/>
</dbReference>
<evidence type="ECO:0000256" key="1">
    <source>
        <dbReference type="ARBA" id="ARBA00010688"/>
    </source>
</evidence>
<evidence type="ECO:0000256" key="6">
    <source>
        <dbReference type="PIRNR" id="PIRNR000535"/>
    </source>
</evidence>
<dbReference type="EMBL" id="DSMG01000119">
    <property type="protein sequence ID" value="HDX32164.1"/>
    <property type="molecule type" value="Genomic_DNA"/>
</dbReference>
<dbReference type="InterPro" id="IPR029056">
    <property type="entry name" value="Ribokinase-like"/>
</dbReference>